<name>A0ACC5ZZF6_9RHOB</name>
<dbReference type="Proteomes" id="UP001203036">
    <property type="component" value="Unassembled WGS sequence"/>
</dbReference>
<dbReference type="EMBL" id="JAMQGO010000016">
    <property type="protein sequence ID" value="MCM2563726.1"/>
    <property type="molecule type" value="Genomic_DNA"/>
</dbReference>
<proteinExistence type="predicted"/>
<organism evidence="1 2">
    <name type="scientific">Lutimaribacter degradans</name>
    <dbReference type="NCBI Taxonomy" id="2945989"/>
    <lineage>
        <taxon>Bacteria</taxon>
        <taxon>Pseudomonadati</taxon>
        <taxon>Pseudomonadota</taxon>
        <taxon>Alphaproteobacteria</taxon>
        <taxon>Rhodobacterales</taxon>
        <taxon>Roseobacteraceae</taxon>
        <taxon>Lutimaribacter</taxon>
    </lineage>
</organism>
<protein>
    <submittedName>
        <fullName evidence="1">Glutamate-cysteine ligase family protein</fullName>
    </submittedName>
</protein>
<gene>
    <name evidence="1" type="ORF">M8744_16370</name>
</gene>
<accession>A0ACC5ZZF6</accession>
<comment type="caution">
    <text evidence="1">The sequence shown here is derived from an EMBL/GenBank/DDBJ whole genome shotgun (WGS) entry which is preliminary data.</text>
</comment>
<evidence type="ECO:0000313" key="1">
    <source>
        <dbReference type="EMBL" id="MCM2563726.1"/>
    </source>
</evidence>
<sequence length="506" mass="53615">MPSLGVEIEMPVIDDSGATGMVDERYFTALQARRGADARAEVLGARTVAISSPLAVNGVDNGWNLLETAHAPVPAGRGGLTVLARRMRDDMVDVGAALAVQGLRLTSLAQHPTAGCGAELYRRAVAPKPVYDYLTARRGWTHAAGIDAKAQNGPTTGAQPDGAVTALNLMLAAAPAFIALFANSPFENGRRSGFMETRMTLWPRMVASSRFPSDGARVGLPPRWFTSLGDYFAWTFAPGTVMQAVPAGSGSYKGSTALFEPGDGRMNAMRFLSGGPVTSRAVEAGKRILITPTAAHFEFLQWSNFLDFRLRFAFAPPGPRAEQISTALADPVRFLPLFRDHASNLYIENRCAGATFADADLAARAPHAVQASCMIAPLALQAGLMAAAPLEGAAFCARWPVARVARLRTQAIRAGLTPDPSGDRSGLATTLRAFCREVLDLARVNLPTADQGHLAYADWVLDTGLTGAQRAIDHRAELGRAGEGAAGLQRLARAREAVPPPPPNDG</sequence>
<evidence type="ECO:0000313" key="2">
    <source>
        <dbReference type="Proteomes" id="UP001203036"/>
    </source>
</evidence>
<keyword evidence="1" id="KW-0436">Ligase</keyword>
<reference evidence="1" key="1">
    <citation type="submission" date="2022-06" db="EMBL/GenBank/DDBJ databases">
        <title>Lutimaribacter sp. EGI FJ00013, a novel bacterium isolated from a salt lake sediment enrichment.</title>
        <authorList>
            <person name="Gao L."/>
            <person name="Fang B.-Z."/>
            <person name="Li W.-J."/>
        </authorList>
    </citation>
    <scope>NUCLEOTIDE SEQUENCE</scope>
    <source>
        <strain evidence="1">EGI FJ00013</strain>
    </source>
</reference>
<keyword evidence="2" id="KW-1185">Reference proteome</keyword>